<evidence type="ECO:0000313" key="1">
    <source>
        <dbReference type="EMBL" id="KAK3282131.1"/>
    </source>
</evidence>
<protein>
    <submittedName>
        <fullName evidence="1">Uncharacterized protein</fullName>
    </submittedName>
</protein>
<dbReference type="EMBL" id="LGRX02003526">
    <property type="protein sequence ID" value="KAK3282131.1"/>
    <property type="molecule type" value="Genomic_DNA"/>
</dbReference>
<comment type="caution">
    <text evidence="1">The sequence shown here is derived from an EMBL/GenBank/DDBJ whole genome shotgun (WGS) entry which is preliminary data.</text>
</comment>
<keyword evidence="2" id="KW-1185">Reference proteome</keyword>
<organism evidence="1 2">
    <name type="scientific">Cymbomonas tetramitiformis</name>
    <dbReference type="NCBI Taxonomy" id="36881"/>
    <lineage>
        <taxon>Eukaryota</taxon>
        <taxon>Viridiplantae</taxon>
        <taxon>Chlorophyta</taxon>
        <taxon>Pyramimonadophyceae</taxon>
        <taxon>Pyramimonadales</taxon>
        <taxon>Pyramimonadaceae</taxon>
        <taxon>Cymbomonas</taxon>
    </lineage>
</organism>
<name>A0AAE0GQB0_9CHLO</name>
<sequence length="95" mass="10013">MSVSHQGSGGSWEVKGAIVEANYTVLYEQQGVVIHVGSQCEVGMDMDGNGHSDGGATEPTTYTDEKGVFKLVAEGARWLVVQTGGSCQDLHEPSN</sequence>
<dbReference type="Proteomes" id="UP001190700">
    <property type="component" value="Unassembled WGS sequence"/>
</dbReference>
<gene>
    <name evidence="1" type="ORF">CYMTET_10116</name>
</gene>
<dbReference type="AlphaFoldDB" id="A0AAE0GQB0"/>
<accession>A0AAE0GQB0</accession>
<evidence type="ECO:0000313" key="2">
    <source>
        <dbReference type="Proteomes" id="UP001190700"/>
    </source>
</evidence>
<reference evidence="1 2" key="1">
    <citation type="journal article" date="2015" name="Genome Biol. Evol.">
        <title>Comparative Genomics of a Bacterivorous Green Alga Reveals Evolutionary Causalities and Consequences of Phago-Mixotrophic Mode of Nutrition.</title>
        <authorList>
            <person name="Burns J.A."/>
            <person name="Paasch A."/>
            <person name="Narechania A."/>
            <person name="Kim E."/>
        </authorList>
    </citation>
    <scope>NUCLEOTIDE SEQUENCE [LARGE SCALE GENOMIC DNA]</scope>
    <source>
        <strain evidence="1 2">PLY_AMNH</strain>
    </source>
</reference>
<proteinExistence type="predicted"/>